<gene>
    <name evidence="1" type="ORF">KIPB_017333</name>
</gene>
<proteinExistence type="predicted"/>
<keyword evidence="2" id="KW-1185">Reference proteome</keyword>
<organism evidence="1 2">
    <name type="scientific">Kipferlia bialata</name>
    <dbReference type="NCBI Taxonomy" id="797122"/>
    <lineage>
        <taxon>Eukaryota</taxon>
        <taxon>Metamonada</taxon>
        <taxon>Carpediemonas-like organisms</taxon>
        <taxon>Kipferlia</taxon>
    </lineage>
</organism>
<comment type="caution">
    <text evidence="1">The sequence shown here is derived from an EMBL/GenBank/DDBJ whole genome shotgun (WGS) entry which is preliminary data.</text>
</comment>
<feature type="non-terminal residue" evidence="1">
    <location>
        <position position="1"/>
    </location>
</feature>
<reference evidence="1 2" key="1">
    <citation type="journal article" date="2018" name="PLoS ONE">
        <title>The draft genome of Kipferlia bialata reveals reductive genome evolution in fornicate parasites.</title>
        <authorList>
            <person name="Tanifuji G."/>
            <person name="Takabayashi S."/>
            <person name="Kume K."/>
            <person name="Takagi M."/>
            <person name="Nakayama T."/>
            <person name="Kamikawa R."/>
            <person name="Inagaki Y."/>
            <person name="Hashimoto T."/>
        </authorList>
    </citation>
    <scope>NUCLEOTIDE SEQUENCE [LARGE SCALE GENOMIC DNA]</scope>
    <source>
        <strain evidence="1">NY0173</strain>
    </source>
</reference>
<protein>
    <submittedName>
        <fullName evidence="1">Uncharacterized protein</fullName>
    </submittedName>
</protein>
<dbReference type="Proteomes" id="UP000265618">
    <property type="component" value="Unassembled WGS sequence"/>
</dbReference>
<name>A0A9K3GR98_9EUKA</name>
<feature type="non-terminal residue" evidence="1">
    <location>
        <position position="89"/>
    </location>
</feature>
<dbReference type="EMBL" id="BDIP01011475">
    <property type="protein sequence ID" value="GIQ93104.1"/>
    <property type="molecule type" value="Genomic_DNA"/>
</dbReference>
<evidence type="ECO:0000313" key="2">
    <source>
        <dbReference type="Proteomes" id="UP000265618"/>
    </source>
</evidence>
<accession>A0A9K3GR98</accession>
<evidence type="ECO:0000313" key="1">
    <source>
        <dbReference type="EMBL" id="GIQ93104.1"/>
    </source>
</evidence>
<dbReference type="AlphaFoldDB" id="A0A9K3GR98"/>
<sequence>VSQRFLLLSTWAMYLRRYSPSTVAMYRKSDMTKNKLCPEEFVSLVADSSVVRRGTLGKILGAATEAGRMDRSISGLSDLPAGVRHIVES</sequence>